<evidence type="ECO:0000313" key="2">
    <source>
        <dbReference type="Proteomes" id="UP001594351"/>
    </source>
</evidence>
<name>A0ABV6Z346_UNCC1</name>
<dbReference type="Proteomes" id="UP001594351">
    <property type="component" value="Unassembled WGS sequence"/>
</dbReference>
<proteinExistence type="predicted"/>
<reference evidence="1 2" key="1">
    <citation type="submission" date="2024-09" db="EMBL/GenBank/DDBJ databases">
        <title>Laminarin stimulates single cell rates of sulfate reduction while oxygen inhibits transcriptomic activity in coastal marine sediment.</title>
        <authorList>
            <person name="Lindsay M."/>
            <person name="Orcutt B."/>
            <person name="Emerson D."/>
            <person name="Stepanauskas R."/>
            <person name="D'Angelo T."/>
        </authorList>
    </citation>
    <scope>NUCLEOTIDE SEQUENCE [LARGE SCALE GENOMIC DNA]</scope>
    <source>
        <strain evidence="1">SAG AM-311-K15</strain>
    </source>
</reference>
<gene>
    <name evidence="1" type="ORF">ACFL27_21925</name>
</gene>
<sequence length="50" mass="5592">MLALWTLNARRQKITITPDQFKLVVSGIRSKVVTKVKMNKNPDPKGQALG</sequence>
<organism evidence="1 2">
    <name type="scientific">candidate division CSSED10-310 bacterium</name>
    <dbReference type="NCBI Taxonomy" id="2855610"/>
    <lineage>
        <taxon>Bacteria</taxon>
        <taxon>Bacteria division CSSED10-310</taxon>
    </lineage>
</organism>
<comment type="caution">
    <text evidence="1">The sequence shown here is derived from an EMBL/GenBank/DDBJ whole genome shotgun (WGS) entry which is preliminary data.</text>
</comment>
<protein>
    <submittedName>
        <fullName evidence="1">Uncharacterized protein</fullName>
    </submittedName>
</protein>
<evidence type="ECO:0000313" key="1">
    <source>
        <dbReference type="EMBL" id="MFC1852866.1"/>
    </source>
</evidence>
<keyword evidence="2" id="KW-1185">Reference proteome</keyword>
<accession>A0ABV6Z346</accession>
<dbReference type="EMBL" id="JBHPBY010000380">
    <property type="protein sequence ID" value="MFC1852866.1"/>
    <property type="molecule type" value="Genomic_DNA"/>
</dbReference>